<dbReference type="EMBL" id="BARW01020409">
    <property type="protein sequence ID" value="GAI91257.1"/>
    <property type="molecule type" value="Genomic_DNA"/>
</dbReference>
<feature type="non-terminal residue" evidence="2">
    <location>
        <position position="1"/>
    </location>
</feature>
<proteinExistence type="predicted"/>
<comment type="caution">
    <text evidence="2">The sequence shown here is derived from an EMBL/GenBank/DDBJ whole genome shotgun (WGS) entry which is preliminary data.</text>
</comment>
<dbReference type="AlphaFoldDB" id="X1SE12"/>
<protein>
    <recommendedName>
        <fullName evidence="1">Chromosomal replication initiator DnaA C-terminal domain-containing protein</fullName>
    </recommendedName>
</protein>
<dbReference type="Pfam" id="PF08299">
    <property type="entry name" value="Bac_DnaA_C"/>
    <property type="match status" value="1"/>
</dbReference>
<name>X1SE12_9ZZZZ</name>
<dbReference type="InterPro" id="IPR018312">
    <property type="entry name" value="Chromosome_initiator_DnaA_CS"/>
</dbReference>
<accession>X1SE12</accession>
<dbReference type="PANTHER" id="PTHR30050:SF2">
    <property type="entry name" value="CHROMOSOMAL REPLICATION INITIATOR PROTEIN DNAA"/>
    <property type="match status" value="1"/>
</dbReference>
<gene>
    <name evidence="2" type="ORF">S12H4_34489</name>
</gene>
<dbReference type="InterPro" id="IPR013159">
    <property type="entry name" value="DnaA_C"/>
</dbReference>
<dbReference type="PANTHER" id="PTHR30050">
    <property type="entry name" value="CHROMOSOMAL REPLICATION INITIATOR PROTEIN DNAA"/>
    <property type="match status" value="1"/>
</dbReference>
<dbReference type="SMART" id="SM00760">
    <property type="entry name" value="Bac_DnaA_C"/>
    <property type="match status" value="1"/>
</dbReference>
<dbReference type="InterPro" id="IPR010921">
    <property type="entry name" value="Trp_repressor/repl_initiator"/>
</dbReference>
<dbReference type="SUPFAM" id="SSF48295">
    <property type="entry name" value="TrpR-like"/>
    <property type="match status" value="1"/>
</dbReference>
<evidence type="ECO:0000259" key="1">
    <source>
        <dbReference type="SMART" id="SM00760"/>
    </source>
</evidence>
<organism evidence="2">
    <name type="scientific">marine sediment metagenome</name>
    <dbReference type="NCBI Taxonomy" id="412755"/>
    <lineage>
        <taxon>unclassified sequences</taxon>
        <taxon>metagenomes</taxon>
        <taxon>ecological metagenomes</taxon>
    </lineage>
</organism>
<sequence length="129" mass="15267">ALNLLSAQTKLLEKNLNIQEIKEILAKNISSTRKKVTFNKIIKTIAVFYEVEERFLFEKSRRREFVLPRQVAMYLLREDFNGSYPYIGQKFGGRDHTTVIHAYEKISNGLKKDQQLKDNVQKIREQLYE</sequence>
<dbReference type="GO" id="GO:0006275">
    <property type="term" value="P:regulation of DNA replication"/>
    <property type="evidence" value="ECO:0007669"/>
    <property type="project" value="InterPro"/>
</dbReference>
<dbReference type="GO" id="GO:0005886">
    <property type="term" value="C:plasma membrane"/>
    <property type="evidence" value="ECO:0007669"/>
    <property type="project" value="TreeGrafter"/>
</dbReference>
<dbReference type="GO" id="GO:0005524">
    <property type="term" value="F:ATP binding"/>
    <property type="evidence" value="ECO:0007669"/>
    <property type="project" value="InterPro"/>
</dbReference>
<dbReference type="GO" id="GO:0003688">
    <property type="term" value="F:DNA replication origin binding"/>
    <property type="evidence" value="ECO:0007669"/>
    <property type="project" value="InterPro"/>
</dbReference>
<dbReference type="PROSITE" id="PS01008">
    <property type="entry name" value="DNAA"/>
    <property type="match status" value="1"/>
</dbReference>
<feature type="domain" description="Chromosomal replication initiator DnaA C-terminal" evidence="1">
    <location>
        <begin position="37"/>
        <end position="106"/>
    </location>
</feature>
<dbReference type="Gene3D" id="1.10.1750.10">
    <property type="match status" value="1"/>
</dbReference>
<evidence type="ECO:0000313" key="2">
    <source>
        <dbReference type="EMBL" id="GAI91257.1"/>
    </source>
</evidence>
<reference evidence="2" key="1">
    <citation type="journal article" date="2014" name="Front. Microbiol.">
        <title>High frequency of phylogenetically diverse reductive dehalogenase-homologous genes in deep subseafloor sedimentary metagenomes.</title>
        <authorList>
            <person name="Kawai M."/>
            <person name="Futagami T."/>
            <person name="Toyoda A."/>
            <person name="Takaki Y."/>
            <person name="Nishi S."/>
            <person name="Hori S."/>
            <person name="Arai W."/>
            <person name="Tsubouchi T."/>
            <person name="Morono Y."/>
            <person name="Uchiyama I."/>
            <person name="Ito T."/>
            <person name="Fujiyama A."/>
            <person name="Inagaki F."/>
            <person name="Takami H."/>
        </authorList>
    </citation>
    <scope>NUCLEOTIDE SEQUENCE</scope>
    <source>
        <strain evidence="2">Expedition CK06-06</strain>
    </source>
</reference>
<dbReference type="GO" id="GO:0006270">
    <property type="term" value="P:DNA replication initiation"/>
    <property type="evidence" value="ECO:0007669"/>
    <property type="project" value="InterPro"/>
</dbReference>
<dbReference type="CDD" id="cd06571">
    <property type="entry name" value="Bac_DnaA_C"/>
    <property type="match status" value="1"/>
</dbReference>